<dbReference type="EMBL" id="JAGFMF010011635">
    <property type="protein sequence ID" value="KAG8518369.1"/>
    <property type="molecule type" value="Genomic_DNA"/>
</dbReference>
<keyword evidence="1" id="KW-0597">Phosphoprotein</keyword>
<evidence type="ECO:0000256" key="1">
    <source>
        <dbReference type="ARBA" id="ARBA00022553"/>
    </source>
</evidence>
<proteinExistence type="predicted"/>
<evidence type="ECO:0000313" key="8">
    <source>
        <dbReference type="Proteomes" id="UP000700334"/>
    </source>
</evidence>
<evidence type="ECO:0000256" key="3">
    <source>
        <dbReference type="PROSITE-ProRule" id="PRU00191"/>
    </source>
</evidence>
<comment type="caution">
    <text evidence="7">The sequence shown here is derived from an EMBL/GenBank/DDBJ whole genome shotgun (WGS) entry which is preliminary data.</text>
</comment>
<dbReference type="SMART" id="SM00252">
    <property type="entry name" value="SH2"/>
    <property type="match status" value="1"/>
</dbReference>
<organism evidence="7 8">
    <name type="scientific">Galemys pyrenaicus</name>
    <name type="common">Iberian desman</name>
    <name type="synonym">Pyrenean desman</name>
    <dbReference type="NCBI Taxonomy" id="202257"/>
    <lineage>
        <taxon>Eukaryota</taxon>
        <taxon>Metazoa</taxon>
        <taxon>Chordata</taxon>
        <taxon>Craniata</taxon>
        <taxon>Vertebrata</taxon>
        <taxon>Euteleostomi</taxon>
        <taxon>Mammalia</taxon>
        <taxon>Eutheria</taxon>
        <taxon>Laurasiatheria</taxon>
        <taxon>Eulipotyphla</taxon>
        <taxon>Talpidae</taxon>
        <taxon>Galemys</taxon>
    </lineage>
</organism>
<feature type="compositionally biased region" description="Low complexity" evidence="4">
    <location>
        <begin position="229"/>
        <end position="251"/>
    </location>
</feature>
<dbReference type="PROSITE" id="PS50003">
    <property type="entry name" value="PH_DOMAIN"/>
    <property type="match status" value="1"/>
</dbReference>
<sequence>GIYRKKHEVLTGQAQLRRSCPSSARPRPAPGRRRLQIRFGTAVLATPDGAAGGFPPTNPLPTRTETAAGGEGGGGRPETHPGAPRNAPGRRDPGQTPRTPSRRPGAASRRGFPAPSAAAGGVVLGAGPSRPPARGRARSDAATCLPALTALAAVRGARPSADTGRGLRRRGPGLPARPPTGAGPRGRRDGLRAGRGSVRLGRAAAGLSPAGLRWPTLAHTRAGAPRGVLASALRPPARRAAPSGRAGRGSPHGASAVHRLVLRRGRAPSRTHLGAACPGPAHPGGLSCWALQARPAAKWYHGGLSRHAAEALLLSNGQQGSYLLRDSREQAGLYSLSVRAKESVKHFHVEYTGYSFKFGFDEFSSLKHFVEHFANQPLIGSETGALIVLKHPYPRAVEEPSIYESVRVHTAMQTGRTERDLVPAAPSLGTKEGYLTKQGGLVKTWKTRWFTLQRNELKYFKDQMAGPVHSTPLKPARWRQGARRSAGEGQARRELAVTGVVFSFSQVTRADSDPRPHRVLVFPFRTFYLCAKTGVEADEWIKILRWKMVSSGREHTPTGRRQAGSAGALARSGGAAALALAASPASPRPRAIQAGWGGHLRQAGRRAAALLHRKPRWVSRR</sequence>
<dbReference type="CDD" id="cd10355">
    <property type="entry name" value="SH2_DAPP1_BAM32_like"/>
    <property type="match status" value="1"/>
</dbReference>
<feature type="region of interest" description="Disordered" evidence="4">
    <location>
        <begin position="1"/>
        <end position="140"/>
    </location>
</feature>
<dbReference type="SUPFAM" id="SSF55550">
    <property type="entry name" value="SH2 domain"/>
    <property type="match status" value="1"/>
</dbReference>
<dbReference type="Gene3D" id="2.30.29.30">
    <property type="entry name" value="Pleckstrin-homology domain (PH domain)/Phosphotyrosine-binding domain (PTB)"/>
    <property type="match status" value="1"/>
</dbReference>
<dbReference type="SMART" id="SM00233">
    <property type="entry name" value="PH"/>
    <property type="match status" value="1"/>
</dbReference>
<dbReference type="AlphaFoldDB" id="A0A8J6AB43"/>
<evidence type="ECO:0000259" key="6">
    <source>
        <dbReference type="PROSITE" id="PS50003"/>
    </source>
</evidence>
<protein>
    <submittedName>
        <fullName evidence="7">Dual adapter for phosphotyrosine and 3-phosphotyrosine and 3-phosphoinositide</fullName>
    </submittedName>
</protein>
<reference evidence="7" key="1">
    <citation type="journal article" date="2021" name="Evol. Appl.">
        <title>The genome of the Pyrenean desman and the effects of bottlenecks and inbreeding on the genomic landscape of an endangered species.</title>
        <authorList>
            <person name="Escoda L."/>
            <person name="Castresana J."/>
        </authorList>
    </citation>
    <scope>NUCLEOTIDE SEQUENCE</scope>
    <source>
        <strain evidence="7">IBE-C5619</strain>
    </source>
</reference>
<feature type="domain" description="SH2" evidence="5">
    <location>
        <begin position="299"/>
        <end position="393"/>
    </location>
</feature>
<dbReference type="PANTHER" id="PTHR14336">
    <property type="entry name" value="TANDEM PH DOMAIN CONTAINING PROTEIN"/>
    <property type="match status" value="1"/>
</dbReference>
<dbReference type="InterPro" id="IPR011993">
    <property type="entry name" value="PH-like_dom_sf"/>
</dbReference>
<feature type="domain" description="PH" evidence="6">
    <location>
        <begin position="428"/>
        <end position="549"/>
    </location>
</feature>
<dbReference type="Pfam" id="PF00017">
    <property type="entry name" value="SH2"/>
    <property type="match status" value="1"/>
</dbReference>
<dbReference type="PRINTS" id="PR00401">
    <property type="entry name" value="SH2DOMAIN"/>
</dbReference>
<feature type="region of interest" description="Disordered" evidence="4">
    <location>
        <begin position="470"/>
        <end position="491"/>
    </location>
</feature>
<name>A0A8J6AB43_GALPY</name>
<dbReference type="InterPro" id="IPR036860">
    <property type="entry name" value="SH2_dom_sf"/>
</dbReference>
<dbReference type="InterPro" id="IPR001849">
    <property type="entry name" value="PH_domain"/>
</dbReference>
<dbReference type="InterPro" id="IPR000980">
    <property type="entry name" value="SH2"/>
</dbReference>
<evidence type="ECO:0000256" key="2">
    <source>
        <dbReference type="ARBA" id="ARBA00022999"/>
    </source>
</evidence>
<dbReference type="InterPro" id="IPR051707">
    <property type="entry name" value="PI-Interact_SigTrans_Reg"/>
</dbReference>
<feature type="region of interest" description="Disordered" evidence="4">
    <location>
        <begin position="227"/>
        <end position="255"/>
    </location>
</feature>
<evidence type="ECO:0000259" key="5">
    <source>
        <dbReference type="PROSITE" id="PS50001"/>
    </source>
</evidence>
<dbReference type="Gene3D" id="3.30.505.10">
    <property type="entry name" value="SH2 domain"/>
    <property type="match status" value="1"/>
</dbReference>
<evidence type="ECO:0000313" key="7">
    <source>
        <dbReference type="EMBL" id="KAG8518369.1"/>
    </source>
</evidence>
<dbReference type="Proteomes" id="UP000700334">
    <property type="component" value="Unassembled WGS sequence"/>
</dbReference>
<dbReference type="PROSITE" id="PS50001">
    <property type="entry name" value="SH2"/>
    <property type="match status" value="1"/>
</dbReference>
<dbReference type="Pfam" id="PF00169">
    <property type="entry name" value="PH"/>
    <property type="match status" value="1"/>
</dbReference>
<accession>A0A8J6AB43</accession>
<dbReference type="FunFam" id="3.30.505.10:FF:000053">
    <property type="entry name" value="Dual adapter for phosphotyrosine and 3-phosphotyrosine and 3-phosphoinositide"/>
    <property type="match status" value="1"/>
</dbReference>
<feature type="non-terminal residue" evidence="7">
    <location>
        <position position="621"/>
    </location>
</feature>
<keyword evidence="2 3" id="KW-0727">SH2 domain</keyword>
<feature type="region of interest" description="Disordered" evidence="4">
    <location>
        <begin position="155"/>
        <end position="194"/>
    </location>
</feature>
<dbReference type="OrthoDB" id="185175at2759"/>
<feature type="compositionally biased region" description="Low complexity" evidence="4">
    <location>
        <begin position="17"/>
        <end position="26"/>
    </location>
</feature>
<keyword evidence="8" id="KW-1185">Reference proteome</keyword>
<dbReference type="SUPFAM" id="SSF50729">
    <property type="entry name" value="PH domain-like"/>
    <property type="match status" value="1"/>
</dbReference>
<dbReference type="PANTHER" id="PTHR14336:SF15">
    <property type="entry name" value="DUAL ADAPTER FOR PHOSPHOTYROSINE AND 3-PHOSPHOTYROSINE AND 3-PHOSPHOINOSITIDE"/>
    <property type="match status" value="1"/>
</dbReference>
<feature type="compositionally biased region" description="Low complexity" evidence="4">
    <location>
        <begin position="106"/>
        <end position="134"/>
    </location>
</feature>
<gene>
    <name evidence="7" type="ORF">J0S82_020747</name>
</gene>
<evidence type="ECO:0000256" key="4">
    <source>
        <dbReference type="SAM" id="MobiDB-lite"/>
    </source>
</evidence>
<dbReference type="InterPro" id="IPR035843">
    <property type="entry name" value="DAPP1_SH2"/>
</dbReference>